<proteinExistence type="predicted"/>
<reference evidence="1 2" key="1">
    <citation type="submission" date="2019-06" db="EMBL/GenBank/DDBJ databases">
        <title>A chromosome-scale genome assembly of the European perch, Perca fluviatilis.</title>
        <authorList>
            <person name="Roques C."/>
            <person name="Zahm M."/>
            <person name="Cabau C."/>
            <person name="Klopp C."/>
            <person name="Bouchez O."/>
            <person name="Donnadieu C."/>
            <person name="Kuhl H."/>
            <person name="Gislard M."/>
            <person name="Guendouz S."/>
            <person name="Journot L."/>
            <person name="Haffray P."/>
            <person name="Bestin A."/>
            <person name="Morvezen R."/>
            <person name="Feron R."/>
            <person name="Wen M."/>
            <person name="Jouanno E."/>
            <person name="Herpin A."/>
            <person name="Schartl M."/>
            <person name="Postlethwait J."/>
            <person name="Schaerlinger B."/>
            <person name="Chardard D."/>
            <person name="Lecocq T."/>
            <person name="Poncet C."/>
            <person name="Jaffrelo L."/>
            <person name="Lampietro C."/>
            <person name="Guiguen Y."/>
        </authorList>
    </citation>
    <scope>NUCLEOTIDE SEQUENCE [LARGE SCALE GENOMIC DNA]</scope>
    <source>
        <tissue evidence="1">Blood</tissue>
    </source>
</reference>
<sequence length="103" mass="11304">MPILRCAAAVALQSHRQQYSHTARTSCPPAWFIYSFSCFVSKIDVLPTICGKAIRTLPTKANPESHDVKCTEEMYHSDHGVDFPDLSFPIPGSPAELGPANTE</sequence>
<organism evidence="1 2">
    <name type="scientific">Perca fluviatilis</name>
    <name type="common">European perch</name>
    <dbReference type="NCBI Taxonomy" id="8168"/>
    <lineage>
        <taxon>Eukaryota</taxon>
        <taxon>Metazoa</taxon>
        <taxon>Chordata</taxon>
        <taxon>Craniata</taxon>
        <taxon>Vertebrata</taxon>
        <taxon>Euteleostomi</taxon>
        <taxon>Actinopterygii</taxon>
        <taxon>Neopterygii</taxon>
        <taxon>Teleostei</taxon>
        <taxon>Neoteleostei</taxon>
        <taxon>Acanthomorphata</taxon>
        <taxon>Eupercaria</taxon>
        <taxon>Perciformes</taxon>
        <taxon>Percoidei</taxon>
        <taxon>Percidae</taxon>
        <taxon>Percinae</taxon>
        <taxon>Perca</taxon>
    </lineage>
</organism>
<dbReference type="EMBL" id="VHII01000006">
    <property type="protein sequence ID" value="KAF1389585.1"/>
    <property type="molecule type" value="Genomic_DNA"/>
</dbReference>
<name>A0A6A5FF12_PERFL</name>
<dbReference type="AlphaFoldDB" id="A0A6A5FF12"/>
<protein>
    <submittedName>
        <fullName evidence="1">Uncharacterized protein</fullName>
    </submittedName>
</protein>
<keyword evidence="2" id="KW-1185">Reference proteome</keyword>
<evidence type="ECO:0000313" key="2">
    <source>
        <dbReference type="Proteomes" id="UP000465112"/>
    </source>
</evidence>
<comment type="caution">
    <text evidence="1">The sequence shown here is derived from an EMBL/GenBank/DDBJ whole genome shotgun (WGS) entry which is preliminary data.</text>
</comment>
<dbReference type="Proteomes" id="UP000465112">
    <property type="component" value="Chromosome 6"/>
</dbReference>
<gene>
    <name evidence="1" type="ORF">PFLUV_G00074940</name>
</gene>
<accession>A0A6A5FF12</accession>
<evidence type="ECO:0000313" key="1">
    <source>
        <dbReference type="EMBL" id="KAF1389585.1"/>
    </source>
</evidence>